<evidence type="ECO:0000313" key="4">
    <source>
        <dbReference type="Proteomes" id="UP000187209"/>
    </source>
</evidence>
<feature type="region of interest" description="Disordered" evidence="2">
    <location>
        <begin position="490"/>
        <end position="523"/>
    </location>
</feature>
<dbReference type="Proteomes" id="UP000187209">
    <property type="component" value="Unassembled WGS sequence"/>
</dbReference>
<dbReference type="SUPFAM" id="SSF57997">
    <property type="entry name" value="Tropomyosin"/>
    <property type="match status" value="1"/>
</dbReference>
<proteinExistence type="predicted"/>
<keyword evidence="1" id="KW-0175">Coiled coil</keyword>
<evidence type="ECO:0000313" key="3">
    <source>
        <dbReference type="EMBL" id="OMJ85830.1"/>
    </source>
</evidence>
<comment type="caution">
    <text evidence="3">The sequence shown here is derived from an EMBL/GenBank/DDBJ whole genome shotgun (WGS) entry which is preliminary data.</text>
</comment>
<evidence type="ECO:0000256" key="1">
    <source>
        <dbReference type="SAM" id="Coils"/>
    </source>
</evidence>
<dbReference type="InterPro" id="IPR027417">
    <property type="entry name" value="P-loop_NTPase"/>
</dbReference>
<dbReference type="EMBL" id="MPUH01000224">
    <property type="protein sequence ID" value="OMJ85830.1"/>
    <property type="molecule type" value="Genomic_DNA"/>
</dbReference>
<keyword evidence="4" id="KW-1185">Reference proteome</keyword>
<evidence type="ECO:0000256" key="2">
    <source>
        <dbReference type="SAM" id="MobiDB-lite"/>
    </source>
</evidence>
<dbReference type="AlphaFoldDB" id="A0A1R2CA38"/>
<organism evidence="3 4">
    <name type="scientific">Stentor coeruleus</name>
    <dbReference type="NCBI Taxonomy" id="5963"/>
    <lineage>
        <taxon>Eukaryota</taxon>
        <taxon>Sar</taxon>
        <taxon>Alveolata</taxon>
        <taxon>Ciliophora</taxon>
        <taxon>Postciliodesmatophora</taxon>
        <taxon>Heterotrichea</taxon>
        <taxon>Heterotrichida</taxon>
        <taxon>Stentoridae</taxon>
        <taxon>Stentor</taxon>
    </lineage>
</organism>
<evidence type="ECO:0008006" key="5">
    <source>
        <dbReference type="Google" id="ProtNLM"/>
    </source>
</evidence>
<dbReference type="SUPFAM" id="SSF52540">
    <property type="entry name" value="P-loop containing nucleoside triphosphate hydrolases"/>
    <property type="match status" value="1"/>
</dbReference>
<protein>
    <recommendedName>
        <fullName evidence="5">Kinesin motor domain-containing protein</fullName>
    </recommendedName>
</protein>
<sequence length="523" mass="60086">MDQNEADIIREIAQIKTEKSMFTLEHETNKETLELEIEEADLAMEEAEKKQEELNEKLASQKSEYNRSEAQIVALQYSIETMRKTLKSYENRRTELENLNDHWERSIRSLEYYNNTLEKQLDDAESQVMNLTNKIATVSERTEDEYKKIKAECEEIKVVIMKSRSPSPASKPPRSPIPMNMVKEHQISIEQKVVLEEKTKVIVVASPQMYASETTVIFKEKNMKKEFEFNKVVLIENMSFEIDEALDQVTQGGSACLINLSVKDRESTLLLIVKKIVSTFFGKKCIISCIEMIKETAANKFPSESMEVYLGPDTLKLIQGAFQHLSKGKNHLLITFKQGASVLQILDLGEVNEDQSLAESLSINSSMFYLEELMMNISKKNSPNFNKALITQKLEPSLKSNYYILFLIHCENASSLSSLTFAARLQAIFLRISYSNEEIHRTLNLLEKERISNFNVLRLIEKARKDLALYKKSGEEKDKIVEILNKKLKSSRFSPEKTERISSLSPTNLKDIGHSRIPKPLKK</sequence>
<reference evidence="3 4" key="1">
    <citation type="submission" date="2016-11" db="EMBL/GenBank/DDBJ databases">
        <title>The macronuclear genome of Stentor coeruleus: a giant cell with tiny introns.</title>
        <authorList>
            <person name="Slabodnick M."/>
            <person name="Ruby J.G."/>
            <person name="Reiff S.B."/>
            <person name="Swart E.C."/>
            <person name="Gosai S."/>
            <person name="Prabakaran S."/>
            <person name="Witkowska E."/>
            <person name="Larue G.E."/>
            <person name="Fisher S."/>
            <person name="Freeman R.M."/>
            <person name="Gunawardena J."/>
            <person name="Chu W."/>
            <person name="Stover N.A."/>
            <person name="Gregory B.D."/>
            <person name="Nowacki M."/>
            <person name="Derisi J."/>
            <person name="Roy S.W."/>
            <person name="Marshall W.F."/>
            <person name="Sood P."/>
        </authorList>
    </citation>
    <scope>NUCLEOTIDE SEQUENCE [LARGE SCALE GENOMIC DNA]</scope>
    <source>
        <strain evidence="3">WM001</strain>
    </source>
</reference>
<name>A0A1R2CA38_9CILI</name>
<dbReference type="Gene3D" id="1.20.5.170">
    <property type="match status" value="1"/>
</dbReference>
<gene>
    <name evidence="3" type="ORF">SteCoe_12740</name>
</gene>
<feature type="coiled-coil region" evidence="1">
    <location>
        <begin position="30"/>
        <end position="159"/>
    </location>
</feature>
<accession>A0A1R2CA38</accession>